<evidence type="ECO:0000313" key="3">
    <source>
        <dbReference type="Proteomes" id="UP000818266"/>
    </source>
</evidence>
<gene>
    <name evidence="2" type="ORF">FK219_002390</name>
</gene>
<reference evidence="2 3" key="1">
    <citation type="submission" date="2019-06" db="EMBL/GenBank/DDBJ databases">
        <authorList>
            <person name="De-Chao Zhang Q."/>
        </authorList>
    </citation>
    <scope>NUCLEOTIDE SEQUENCE [LARGE SCALE GENOMIC DNA]</scope>
    <source>
        <strain evidence="2 3">KN1116</strain>
    </source>
</reference>
<evidence type="ECO:0000259" key="1">
    <source>
        <dbReference type="Pfam" id="PF13643"/>
    </source>
</evidence>
<proteinExistence type="predicted"/>
<dbReference type="Pfam" id="PF13643">
    <property type="entry name" value="DUF4145"/>
    <property type="match status" value="1"/>
</dbReference>
<sequence length="124" mass="13708">MTGAELDTWKEVRECLGVGAHSAAVMLCRKLLMHVAVSHGLPEKDAKDRAPNFAQCVDHLIAEGIVTKRMEPWIDRIREVGNEANHELVPVGKDSALDVAMFTQKLLELAYEMDDTMAKVGPPQ</sequence>
<evidence type="ECO:0000313" key="2">
    <source>
        <dbReference type="EMBL" id="NHF62096.1"/>
    </source>
</evidence>
<reference evidence="2 3" key="2">
    <citation type="submission" date="2020-03" db="EMBL/GenBank/DDBJ databases">
        <title>Chryseoglobus sp. isolated from a deep-sea seamount.</title>
        <authorList>
            <person name="Zhang D.-C."/>
        </authorList>
    </citation>
    <scope>NUCLEOTIDE SEQUENCE [LARGE SCALE GENOMIC DNA]</scope>
    <source>
        <strain evidence="2 3">KN1116</strain>
    </source>
</reference>
<keyword evidence="3" id="KW-1185">Reference proteome</keyword>
<dbReference type="Proteomes" id="UP000818266">
    <property type="component" value="Unassembled WGS sequence"/>
</dbReference>
<comment type="caution">
    <text evidence="2">The sequence shown here is derived from an EMBL/GenBank/DDBJ whole genome shotgun (WGS) entry which is preliminary data.</text>
</comment>
<protein>
    <submittedName>
        <fullName evidence="2">DUF4145 domain-containing protein</fullName>
    </submittedName>
</protein>
<organism evidence="2 3">
    <name type="scientific">Microcella pacifica</name>
    <dbReference type="NCBI Taxonomy" id="2591847"/>
    <lineage>
        <taxon>Bacteria</taxon>
        <taxon>Bacillati</taxon>
        <taxon>Actinomycetota</taxon>
        <taxon>Actinomycetes</taxon>
        <taxon>Micrococcales</taxon>
        <taxon>Microbacteriaceae</taxon>
        <taxon>Microcella</taxon>
    </lineage>
</organism>
<dbReference type="InterPro" id="IPR025285">
    <property type="entry name" value="DUF4145"/>
</dbReference>
<feature type="domain" description="DUF4145" evidence="1">
    <location>
        <begin position="10"/>
        <end position="103"/>
    </location>
</feature>
<dbReference type="AlphaFoldDB" id="A0A9E5JNF8"/>
<accession>A0A9E5JNF8</accession>
<dbReference type="RefSeq" id="WP_165638015.1">
    <property type="nucleotide sequence ID" value="NZ_VIKT02000003.1"/>
</dbReference>
<dbReference type="EMBL" id="VIKT02000003">
    <property type="protein sequence ID" value="NHF62096.1"/>
    <property type="molecule type" value="Genomic_DNA"/>
</dbReference>
<name>A0A9E5JNF8_9MICO</name>